<evidence type="ECO:0000313" key="6">
    <source>
        <dbReference type="Proteomes" id="UP000294530"/>
    </source>
</evidence>
<evidence type="ECO:0000256" key="3">
    <source>
        <dbReference type="ARBA" id="ARBA00023295"/>
    </source>
</evidence>
<gene>
    <name evidence="5" type="ORF">CCR75_008317</name>
</gene>
<dbReference type="OrthoDB" id="65569at2759"/>
<dbReference type="PANTHER" id="PTHR10353:SF36">
    <property type="entry name" value="LP05116P"/>
    <property type="match status" value="1"/>
</dbReference>
<keyword evidence="3" id="KW-0326">Glycosidase</keyword>
<evidence type="ECO:0000256" key="4">
    <source>
        <dbReference type="RuleBase" id="RU003690"/>
    </source>
</evidence>
<evidence type="ECO:0000256" key="2">
    <source>
        <dbReference type="ARBA" id="ARBA00022801"/>
    </source>
</evidence>
<evidence type="ECO:0000313" key="5">
    <source>
        <dbReference type="EMBL" id="TDH67349.1"/>
    </source>
</evidence>
<organism evidence="5 6">
    <name type="scientific">Bremia lactucae</name>
    <name type="common">Lettuce downy mildew</name>
    <dbReference type="NCBI Taxonomy" id="4779"/>
    <lineage>
        <taxon>Eukaryota</taxon>
        <taxon>Sar</taxon>
        <taxon>Stramenopiles</taxon>
        <taxon>Oomycota</taxon>
        <taxon>Peronosporomycetes</taxon>
        <taxon>Peronosporales</taxon>
        <taxon>Peronosporaceae</taxon>
        <taxon>Bremia</taxon>
    </lineage>
</organism>
<dbReference type="GeneID" id="94352042"/>
<comment type="similarity">
    <text evidence="1 4">Belongs to the glycosyl hydrolase 1 family.</text>
</comment>
<sequence length="544" mass="61756">MSSSFITSATNCFPSNFLFGATVSSLHVPGVSVLETTDFCHAPSKLRLDNELFESMQQMSDMRLSNFHFSITWSRVMQWDHESERMVSNPSGVAHYHSLLDHLQANKLQVLVTLDSFHLPLKLQTHWDRTGWQNPDIVTHIDDFMTLAFQEYGQKVKYWATFHDPLSFITHDYGSCGAILKPNETSAYIIAHNVLRAHARAVALFRDFKHSENSVIDTDARIGIELSAEYGRSPSQLNVSNLAAIERKMQFDLGWFWMPLVSGDYPEIMRHRVGERLPRFTPEESVLVKGSYDILLLKPQPSREVIDCDIKSSEGLCRELPPGHTRDRGIDSRALASELECFTLADDYLASIRWLHTKDVNAEILLTGNWWEDDRLSNGKQLWCYQAYVKQVHNAVVKEQIPILGFMALPFLKDSDCGTYSSRVDLHYRNDMDESSFEHACLHLSKYFAKLATTKCMTAELIIEPIQVTLKNQNETGASRDNAFASDASNDGKMKVPWSLGEVMLLVVVGLIVLSAITCEAIRELHQTSRGSFEELRVLVTIEE</sequence>
<dbReference type="KEGG" id="blac:94352042"/>
<dbReference type="InterPro" id="IPR017853">
    <property type="entry name" value="GH"/>
</dbReference>
<name>A0A976ID67_BRELC</name>
<dbReference type="PANTHER" id="PTHR10353">
    <property type="entry name" value="GLYCOSYL HYDROLASE"/>
    <property type="match status" value="1"/>
</dbReference>
<dbReference type="Pfam" id="PF00232">
    <property type="entry name" value="Glyco_hydro_1"/>
    <property type="match status" value="1"/>
</dbReference>
<dbReference type="AlphaFoldDB" id="A0A976ID67"/>
<dbReference type="GO" id="GO:0005975">
    <property type="term" value="P:carbohydrate metabolic process"/>
    <property type="evidence" value="ECO:0007669"/>
    <property type="project" value="InterPro"/>
</dbReference>
<evidence type="ECO:0008006" key="7">
    <source>
        <dbReference type="Google" id="ProtNLM"/>
    </source>
</evidence>
<proteinExistence type="inferred from homology"/>
<dbReference type="EMBL" id="SHOA02000014">
    <property type="protein sequence ID" value="TDH67349.1"/>
    <property type="molecule type" value="Genomic_DNA"/>
</dbReference>
<accession>A0A976ID67</accession>
<dbReference type="Gene3D" id="3.20.20.80">
    <property type="entry name" value="Glycosidases"/>
    <property type="match status" value="1"/>
</dbReference>
<dbReference type="SUPFAM" id="SSF51445">
    <property type="entry name" value="(Trans)glycosidases"/>
    <property type="match status" value="1"/>
</dbReference>
<dbReference type="GO" id="GO:0008422">
    <property type="term" value="F:beta-glucosidase activity"/>
    <property type="evidence" value="ECO:0007669"/>
    <property type="project" value="TreeGrafter"/>
</dbReference>
<keyword evidence="6" id="KW-1185">Reference proteome</keyword>
<dbReference type="InterPro" id="IPR001360">
    <property type="entry name" value="Glyco_hydro_1"/>
</dbReference>
<dbReference type="Proteomes" id="UP000294530">
    <property type="component" value="Unassembled WGS sequence"/>
</dbReference>
<evidence type="ECO:0000256" key="1">
    <source>
        <dbReference type="ARBA" id="ARBA00010838"/>
    </source>
</evidence>
<dbReference type="RefSeq" id="XP_067816848.1">
    <property type="nucleotide sequence ID" value="XM_067966371.1"/>
</dbReference>
<protein>
    <recommendedName>
        <fullName evidence="7">Beta-glucosidase</fullName>
    </recommendedName>
</protein>
<reference evidence="5 6" key="1">
    <citation type="journal article" date="2021" name="Genome Biol.">
        <title>AFLAP: assembly-free linkage analysis pipeline using k-mers from genome sequencing data.</title>
        <authorList>
            <person name="Fletcher K."/>
            <person name="Zhang L."/>
            <person name="Gil J."/>
            <person name="Han R."/>
            <person name="Cavanaugh K."/>
            <person name="Michelmore R."/>
        </authorList>
    </citation>
    <scope>NUCLEOTIDE SEQUENCE [LARGE SCALE GENOMIC DNA]</scope>
    <source>
        <strain evidence="5 6">SF5</strain>
    </source>
</reference>
<comment type="caution">
    <text evidence="5">The sequence shown here is derived from an EMBL/GenBank/DDBJ whole genome shotgun (WGS) entry which is preliminary data.</text>
</comment>
<keyword evidence="2" id="KW-0378">Hydrolase</keyword>